<reference evidence="1" key="1">
    <citation type="submission" date="2019-10" db="EMBL/GenBank/DDBJ databases">
        <authorList>
            <person name="Soares A.E.R."/>
            <person name="Aleixo A."/>
            <person name="Schneider P."/>
            <person name="Miyaki C.Y."/>
            <person name="Schneider M.P."/>
            <person name="Mello C."/>
            <person name="Vasconcelos A.T.R."/>
        </authorList>
    </citation>
    <scope>NUCLEOTIDE SEQUENCE</scope>
    <source>
        <tissue evidence="1">Muscle</tissue>
    </source>
</reference>
<dbReference type="EMBL" id="WHWB01033913">
    <property type="protein sequence ID" value="KAJ7415752.1"/>
    <property type="molecule type" value="Genomic_DNA"/>
</dbReference>
<protein>
    <submittedName>
        <fullName evidence="1">Uncharacterized protein</fullName>
    </submittedName>
</protein>
<evidence type="ECO:0000313" key="1">
    <source>
        <dbReference type="EMBL" id="KAJ7415752.1"/>
    </source>
</evidence>
<accession>A0ABQ9D626</accession>
<organism evidence="1 2">
    <name type="scientific">Willisornis vidua</name>
    <name type="common">Xingu scale-backed antbird</name>
    <dbReference type="NCBI Taxonomy" id="1566151"/>
    <lineage>
        <taxon>Eukaryota</taxon>
        <taxon>Metazoa</taxon>
        <taxon>Chordata</taxon>
        <taxon>Craniata</taxon>
        <taxon>Vertebrata</taxon>
        <taxon>Euteleostomi</taxon>
        <taxon>Archelosauria</taxon>
        <taxon>Archosauria</taxon>
        <taxon>Dinosauria</taxon>
        <taxon>Saurischia</taxon>
        <taxon>Theropoda</taxon>
        <taxon>Coelurosauria</taxon>
        <taxon>Aves</taxon>
        <taxon>Neognathae</taxon>
        <taxon>Neoaves</taxon>
        <taxon>Telluraves</taxon>
        <taxon>Australaves</taxon>
        <taxon>Passeriformes</taxon>
        <taxon>Thamnophilidae</taxon>
        <taxon>Willisornis</taxon>
    </lineage>
</organism>
<gene>
    <name evidence="1" type="ORF">WISP_76353</name>
</gene>
<keyword evidence="2" id="KW-1185">Reference proteome</keyword>
<proteinExistence type="predicted"/>
<dbReference type="Proteomes" id="UP001145742">
    <property type="component" value="Unassembled WGS sequence"/>
</dbReference>
<evidence type="ECO:0000313" key="2">
    <source>
        <dbReference type="Proteomes" id="UP001145742"/>
    </source>
</evidence>
<sequence length="94" mass="11155">MVQTMVRQLRLCSLWRSMVEHRQLKEIIISQHGIIKGKPCLTNLINFYSEMTGLMDKRKAVDIVYQMSLRILVEKLMKCGMEDQLMEQWLYSCT</sequence>
<name>A0ABQ9D626_9PASS</name>
<comment type="caution">
    <text evidence="1">The sequence shown here is derived from an EMBL/GenBank/DDBJ whole genome shotgun (WGS) entry which is preliminary data.</text>
</comment>